<comment type="caution">
    <text evidence="2">The sequence shown here is derived from an EMBL/GenBank/DDBJ whole genome shotgun (WGS) entry which is preliminary data.</text>
</comment>
<keyword evidence="1" id="KW-0812">Transmembrane</keyword>
<feature type="transmembrane region" description="Helical" evidence="1">
    <location>
        <begin position="38"/>
        <end position="57"/>
    </location>
</feature>
<dbReference type="AlphaFoldDB" id="A0AAV5KWD1"/>
<evidence type="ECO:0000313" key="2">
    <source>
        <dbReference type="EMBL" id="GKV28874.1"/>
    </source>
</evidence>
<sequence length="79" mass="8473">MASLGSSNVPGGCSRQVSFTTAFRYGSFSMSVSETFPLFPTLFLSSSCAFFITRGFFASSAMAQAMLTAEVSDPPRNMF</sequence>
<dbReference type="EMBL" id="BPVZ01000080">
    <property type="protein sequence ID" value="GKV28874.1"/>
    <property type="molecule type" value="Genomic_DNA"/>
</dbReference>
<keyword evidence="1" id="KW-1133">Transmembrane helix</keyword>
<keyword evidence="3" id="KW-1185">Reference proteome</keyword>
<dbReference type="Proteomes" id="UP001054252">
    <property type="component" value="Unassembled WGS sequence"/>
</dbReference>
<evidence type="ECO:0000313" key="3">
    <source>
        <dbReference type="Proteomes" id="UP001054252"/>
    </source>
</evidence>
<gene>
    <name evidence="2" type="ORF">SLEP1_g37863</name>
</gene>
<reference evidence="2 3" key="1">
    <citation type="journal article" date="2021" name="Commun. Biol.">
        <title>The genome of Shorea leprosula (Dipterocarpaceae) highlights the ecological relevance of drought in aseasonal tropical rainforests.</title>
        <authorList>
            <person name="Ng K.K.S."/>
            <person name="Kobayashi M.J."/>
            <person name="Fawcett J.A."/>
            <person name="Hatakeyama M."/>
            <person name="Paape T."/>
            <person name="Ng C.H."/>
            <person name="Ang C.C."/>
            <person name="Tnah L.H."/>
            <person name="Lee C.T."/>
            <person name="Nishiyama T."/>
            <person name="Sese J."/>
            <person name="O'Brien M.J."/>
            <person name="Copetti D."/>
            <person name="Mohd Noor M.I."/>
            <person name="Ong R.C."/>
            <person name="Putra M."/>
            <person name="Sireger I.Z."/>
            <person name="Indrioko S."/>
            <person name="Kosugi Y."/>
            <person name="Izuno A."/>
            <person name="Isagi Y."/>
            <person name="Lee S.L."/>
            <person name="Shimizu K.K."/>
        </authorList>
    </citation>
    <scope>NUCLEOTIDE SEQUENCE [LARGE SCALE GENOMIC DNA]</scope>
    <source>
        <strain evidence="2">214</strain>
    </source>
</reference>
<organism evidence="2 3">
    <name type="scientific">Rubroshorea leprosula</name>
    <dbReference type="NCBI Taxonomy" id="152421"/>
    <lineage>
        <taxon>Eukaryota</taxon>
        <taxon>Viridiplantae</taxon>
        <taxon>Streptophyta</taxon>
        <taxon>Embryophyta</taxon>
        <taxon>Tracheophyta</taxon>
        <taxon>Spermatophyta</taxon>
        <taxon>Magnoliopsida</taxon>
        <taxon>eudicotyledons</taxon>
        <taxon>Gunneridae</taxon>
        <taxon>Pentapetalae</taxon>
        <taxon>rosids</taxon>
        <taxon>malvids</taxon>
        <taxon>Malvales</taxon>
        <taxon>Dipterocarpaceae</taxon>
        <taxon>Rubroshorea</taxon>
    </lineage>
</organism>
<proteinExistence type="predicted"/>
<evidence type="ECO:0000256" key="1">
    <source>
        <dbReference type="SAM" id="Phobius"/>
    </source>
</evidence>
<name>A0AAV5KWD1_9ROSI</name>
<protein>
    <submittedName>
        <fullName evidence="2">Uncharacterized protein</fullName>
    </submittedName>
</protein>
<keyword evidence="1" id="KW-0472">Membrane</keyword>
<accession>A0AAV5KWD1</accession>